<proteinExistence type="predicted"/>
<evidence type="ECO:0000313" key="2">
    <source>
        <dbReference type="EMBL" id="WDA57384.1"/>
    </source>
</evidence>
<evidence type="ECO:0000256" key="1">
    <source>
        <dbReference type="SAM" id="SignalP"/>
    </source>
</evidence>
<organism evidence="2 3">
    <name type="scientific">Deinococcus aquaticus</name>
    <dbReference type="NCBI Taxonomy" id="328692"/>
    <lineage>
        <taxon>Bacteria</taxon>
        <taxon>Thermotogati</taxon>
        <taxon>Deinococcota</taxon>
        <taxon>Deinococci</taxon>
        <taxon>Deinococcales</taxon>
        <taxon>Deinococcaceae</taxon>
        <taxon>Deinococcus</taxon>
    </lineage>
</organism>
<dbReference type="EMBL" id="CP115165">
    <property type="protein sequence ID" value="WDA57384.1"/>
    <property type="molecule type" value="Genomic_DNA"/>
</dbReference>
<sequence>MRRLLTLLLLATLGMAHAAYCFDVPGEDRTLLPRLMGTPRQVTEIRSEANPAAPDEPPRTTTRTFTFQSGRLTQIQTQAPGDQTRTLLTLTGKTSYQRAWVGLEGVFSGKSVTLAQLQKQPREPITLTFDAQGRLTGYSGVWETETFQAVKEQVSCTYSTANRQVVERVTRAGAVSQVTTARLDERGRLIRREITVSLPGSGAGSTRQTTYTYAPDGTGIRVEDRANGELLPAQLMDTDPAGRVTRIRMADLGDVQEQWAFTYDDRGNWTAQTGTMQGQTFMTVTRRITY</sequence>
<feature type="signal peptide" evidence="1">
    <location>
        <begin position="1"/>
        <end position="18"/>
    </location>
</feature>
<reference evidence="2 3" key="1">
    <citation type="submission" date="2022-12" db="EMBL/GenBank/DDBJ databases">
        <title>Genome Sequence of Deinococcus aquaticus Type Strain PB314.</title>
        <authorList>
            <person name="Albert C."/>
            <person name="Hill J."/>
            <person name="Boren L."/>
            <person name="Scholz-Ng S."/>
            <person name="Fatema N."/>
            <person name="Grosso R."/>
            <person name="Soboslay E."/>
            <person name="Tuohy J."/>
        </authorList>
    </citation>
    <scope>NUCLEOTIDE SEQUENCE [LARGE SCALE GENOMIC DNA]</scope>
    <source>
        <strain evidence="2 3">PB-314</strain>
    </source>
</reference>
<evidence type="ECO:0008006" key="4">
    <source>
        <dbReference type="Google" id="ProtNLM"/>
    </source>
</evidence>
<dbReference type="Gene3D" id="2.180.10.10">
    <property type="entry name" value="RHS repeat-associated core"/>
    <property type="match status" value="1"/>
</dbReference>
<keyword evidence="3" id="KW-1185">Reference proteome</keyword>
<dbReference type="RefSeq" id="WP_273987298.1">
    <property type="nucleotide sequence ID" value="NZ_BAABQT010000007.1"/>
</dbReference>
<feature type="chain" id="PRO_5046801474" description="YD repeat-containing protein" evidence="1">
    <location>
        <begin position="19"/>
        <end position="290"/>
    </location>
</feature>
<keyword evidence="1" id="KW-0732">Signal</keyword>
<accession>A0ABY7UYD0</accession>
<name>A0ABY7UYD0_9DEIO</name>
<evidence type="ECO:0000313" key="3">
    <source>
        <dbReference type="Proteomes" id="UP001217044"/>
    </source>
</evidence>
<dbReference type="Proteomes" id="UP001217044">
    <property type="component" value="Chromosome"/>
</dbReference>
<gene>
    <name evidence="2" type="ORF">M8445_08345</name>
</gene>
<protein>
    <recommendedName>
        <fullName evidence="4">YD repeat-containing protein</fullName>
    </recommendedName>
</protein>